<name>A0A932I1R3_UNCTE</name>
<dbReference type="Proteomes" id="UP000782312">
    <property type="component" value="Unassembled WGS sequence"/>
</dbReference>
<accession>A0A932I1R3</accession>
<keyword evidence="1" id="KW-1133">Transmembrane helix</keyword>
<feature type="transmembrane region" description="Helical" evidence="1">
    <location>
        <begin position="14"/>
        <end position="31"/>
    </location>
</feature>
<evidence type="ECO:0000256" key="1">
    <source>
        <dbReference type="SAM" id="Phobius"/>
    </source>
</evidence>
<protein>
    <submittedName>
        <fullName evidence="2">Uncharacterized protein</fullName>
    </submittedName>
</protein>
<reference evidence="2" key="1">
    <citation type="submission" date="2020-07" db="EMBL/GenBank/DDBJ databases">
        <title>Huge and variable diversity of episymbiotic CPR bacteria and DPANN archaea in groundwater ecosystems.</title>
        <authorList>
            <person name="He C.Y."/>
            <person name="Keren R."/>
            <person name="Whittaker M."/>
            <person name="Farag I.F."/>
            <person name="Doudna J."/>
            <person name="Cate J.H.D."/>
            <person name="Banfield J.F."/>
        </authorList>
    </citation>
    <scope>NUCLEOTIDE SEQUENCE</scope>
    <source>
        <strain evidence="2">NC_groundwater_763_Ag_S-0.2um_68_21</strain>
    </source>
</reference>
<keyword evidence="1" id="KW-0812">Transmembrane</keyword>
<evidence type="ECO:0000313" key="2">
    <source>
        <dbReference type="EMBL" id="MBI3128177.1"/>
    </source>
</evidence>
<dbReference type="EMBL" id="JACPUR010000024">
    <property type="protein sequence ID" value="MBI3128177.1"/>
    <property type="molecule type" value="Genomic_DNA"/>
</dbReference>
<gene>
    <name evidence="2" type="ORF">HYZ11_11280</name>
</gene>
<keyword evidence="1" id="KW-0472">Membrane</keyword>
<proteinExistence type="predicted"/>
<organism evidence="2 3">
    <name type="scientific">Tectimicrobiota bacterium</name>
    <dbReference type="NCBI Taxonomy" id="2528274"/>
    <lineage>
        <taxon>Bacteria</taxon>
        <taxon>Pseudomonadati</taxon>
        <taxon>Nitrospinota/Tectimicrobiota group</taxon>
        <taxon>Candidatus Tectimicrobiota</taxon>
    </lineage>
</organism>
<comment type="caution">
    <text evidence="2">The sequence shown here is derived from an EMBL/GenBank/DDBJ whole genome shotgun (WGS) entry which is preliminary data.</text>
</comment>
<sequence length="55" mass="6427">MEHFLEILTKSDNIPIAIMIPLVGFCVWWAISQGIRHDRLIKQGKKDAVYDDMIR</sequence>
<evidence type="ECO:0000313" key="3">
    <source>
        <dbReference type="Proteomes" id="UP000782312"/>
    </source>
</evidence>
<dbReference type="AlphaFoldDB" id="A0A932I1R3"/>